<dbReference type="AlphaFoldDB" id="A0A1Q5PVG6"/>
<accession>A0A1Q5PVG6</accession>
<keyword evidence="3" id="KW-1185">Reference proteome</keyword>
<dbReference type="STRING" id="52770.BSZ40_07040"/>
<protein>
    <recommendedName>
        <fullName evidence="1">N-acetyltransferase domain-containing protein</fullName>
    </recommendedName>
</protein>
<dbReference type="InterPro" id="IPR016181">
    <property type="entry name" value="Acyl_CoA_acyltransferase"/>
</dbReference>
<gene>
    <name evidence="2" type="ORF">BSZ40_07040</name>
</gene>
<proteinExistence type="predicted"/>
<dbReference type="EMBL" id="MQVS01000006">
    <property type="protein sequence ID" value="OKL51593.1"/>
    <property type="molecule type" value="Genomic_DNA"/>
</dbReference>
<dbReference type="SUPFAM" id="SSF55729">
    <property type="entry name" value="Acyl-CoA N-acyltransferases (Nat)"/>
    <property type="match status" value="1"/>
</dbReference>
<evidence type="ECO:0000313" key="2">
    <source>
        <dbReference type="EMBL" id="OKL51593.1"/>
    </source>
</evidence>
<name>A0A1Q5PVG6_9ACTO</name>
<reference evidence="3" key="1">
    <citation type="submission" date="2016-12" db="EMBL/GenBank/DDBJ databases">
        <authorList>
            <person name="Meng X."/>
        </authorList>
    </citation>
    <scope>NUCLEOTIDE SEQUENCE [LARGE SCALE GENOMIC DNA]</scope>
    <source>
        <strain evidence="3">DSM 20732</strain>
    </source>
</reference>
<dbReference type="PROSITE" id="PS51186">
    <property type="entry name" value="GNAT"/>
    <property type="match status" value="1"/>
</dbReference>
<dbReference type="Pfam" id="PF00583">
    <property type="entry name" value="Acetyltransf_1"/>
    <property type="match status" value="1"/>
</dbReference>
<dbReference type="GO" id="GO:0016747">
    <property type="term" value="F:acyltransferase activity, transferring groups other than amino-acyl groups"/>
    <property type="evidence" value="ECO:0007669"/>
    <property type="project" value="InterPro"/>
</dbReference>
<organism evidence="2 3">
    <name type="scientific">Buchananella hordeovulneris</name>
    <dbReference type="NCBI Taxonomy" id="52770"/>
    <lineage>
        <taxon>Bacteria</taxon>
        <taxon>Bacillati</taxon>
        <taxon>Actinomycetota</taxon>
        <taxon>Actinomycetes</taxon>
        <taxon>Actinomycetales</taxon>
        <taxon>Actinomycetaceae</taxon>
        <taxon>Buchananella</taxon>
    </lineage>
</organism>
<feature type="domain" description="N-acetyltransferase" evidence="1">
    <location>
        <begin position="34"/>
        <end position="162"/>
    </location>
</feature>
<dbReference type="CDD" id="cd04301">
    <property type="entry name" value="NAT_SF"/>
    <property type="match status" value="1"/>
</dbReference>
<dbReference type="Gene3D" id="3.40.630.30">
    <property type="match status" value="1"/>
</dbReference>
<dbReference type="OrthoDB" id="7942268at2"/>
<dbReference type="RefSeq" id="WP_073824613.1">
    <property type="nucleotide sequence ID" value="NZ_MQVS01000006.1"/>
</dbReference>
<dbReference type="InterPro" id="IPR000182">
    <property type="entry name" value="GNAT_dom"/>
</dbReference>
<comment type="caution">
    <text evidence="2">The sequence shown here is derived from an EMBL/GenBank/DDBJ whole genome shotgun (WGS) entry which is preliminary data.</text>
</comment>
<sequence>MPEQKIVAHRQLADSWDPPTDWVVTTLAERGQDAFVRLLLRASLGDPHHTSTRESAQDDFQELISAAGTAFDATAWFTVADQQGDFGVVLPQLFPDDPTTGTLFYLAVVPERRGQGRGRQLHSFGLGQLARRGATHYVGSADPANAPMLAIFRANGCQLDPT</sequence>
<dbReference type="Proteomes" id="UP000185612">
    <property type="component" value="Unassembled WGS sequence"/>
</dbReference>
<evidence type="ECO:0000313" key="3">
    <source>
        <dbReference type="Proteomes" id="UP000185612"/>
    </source>
</evidence>
<evidence type="ECO:0000259" key="1">
    <source>
        <dbReference type="PROSITE" id="PS51186"/>
    </source>
</evidence>